<organism evidence="2 3">
    <name type="scientific">Oldenlandia corymbosa var. corymbosa</name>
    <dbReference type="NCBI Taxonomy" id="529605"/>
    <lineage>
        <taxon>Eukaryota</taxon>
        <taxon>Viridiplantae</taxon>
        <taxon>Streptophyta</taxon>
        <taxon>Embryophyta</taxon>
        <taxon>Tracheophyta</taxon>
        <taxon>Spermatophyta</taxon>
        <taxon>Magnoliopsida</taxon>
        <taxon>eudicotyledons</taxon>
        <taxon>Gunneridae</taxon>
        <taxon>Pentapetalae</taxon>
        <taxon>asterids</taxon>
        <taxon>lamiids</taxon>
        <taxon>Gentianales</taxon>
        <taxon>Rubiaceae</taxon>
        <taxon>Rubioideae</taxon>
        <taxon>Spermacoceae</taxon>
        <taxon>Hedyotis-Oldenlandia complex</taxon>
        <taxon>Oldenlandia</taxon>
    </lineage>
</organism>
<feature type="compositionally biased region" description="Basic and acidic residues" evidence="1">
    <location>
        <begin position="1"/>
        <end position="21"/>
    </location>
</feature>
<protein>
    <submittedName>
        <fullName evidence="2">OLC1v1024534C1</fullName>
    </submittedName>
</protein>
<evidence type="ECO:0000313" key="2">
    <source>
        <dbReference type="EMBL" id="CAI9089885.1"/>
    </source>
</evidence>
<keyword evidence="3" id="KW-1185">Reference proteome</keyword>
<dbReference type="AlphaFoldDB" id="A0AAV1C310"/>
<reference evidence="2" key="1">
    <citation type="submission" date="2023-03" db="EMBL/GenBank/DDBJ databases">
        <authorList>
            <person name="Julca I."/>
        </authorList>
    </citation>
    <scope>NUCLEOTIDE SEQUENCE</scope>
</reference>
<evidence type="ECO:0000313" key="3">
    <source>
        <dbReference type="Proteomes" id="UP001161247"/>
    </source>
</evidence>
<feature type="compositionally biased region" description="Polar residues" evidence="1">
    <location>
        <begin position="22"/>
        <end position="31"/>
    </location>
</feature>
<name>A0AAV1C310_OLDCO</name>
<dbReference type="Proteomes" id="UP001161247">
    <property type="component" value="Chromosome 1"/>
</dbReference>
<sequence>MTQTRSRKEIDDQLHRQEQKLTEVSTKLRQQSMDHKASNKELKKQFESKFASTNSQLAEICEQLKILISASQARNSILNNPVIMERLPIQNGHLTQDEQHLSFHQRNQPIYKKLTKARQWKFKKRLKTNRRDRNGLLNQRMNFQYSPENNSGIGSGNEPSFSFFIRSLRKKRLMSNCT</sequence>
<dbReference type="EMBL" id="OX459118">
    <property type="protein sequence ID" value="CAI9089885.1"/>
    <property type="molecule type" value="Genomic_DNA"/>
</dbReference>
<proteinExistence type="predicted"/>
<evidence type="ECO:0000256" key="1">
    <source>
        <dbReference type="SAM" id="MobiDB-lite"/>
    </source>
</evidence>
<gene>
    <name evidence="2" type="ORF">OLC1_LOCUS2145</name>
</gene>
<feature type="region of interest" description="Disordered" evidence="1">
    <location>
        <begin position="1"/>
        <end position="40"/>
    </location>
</feature>
<accession>A0AAV1C310</accession>